<keyword evidence="3" id="KW-1185">Reference proteome</keyword>
<dbReference type="EMBL" id="KQ965766">
    <property type="protein sequence ID" value="KXS14882.1"/>
    <property type="molecule type" value="Genomic_DNA"/>
</dbReference>
<feature type="region of interest" description="Disordered" evidence="1">
    <location>
        <begin position="1"/>
        <end position="21"/>
    </location>
</feature>
<organism evidence="2 3">
    <name type="scientific">Gonapodya prolifera (strain JEL478)</name>
    <name type="common">Monoblepharis prolifera</name>
    <dbReference type="NCBI Taxonomy" id="1344416"/>
    <lineage>
        <taxon>Eukaryota</taxon>
        <taxon>Fungi</taxon>
        <taxon>Fungi incertae sedis</taxon>
        <taxon>Chytridiomycota</taxon>
        <taxon>Chytridiomycota incertae sedis</taxon>
        <taxon>Monoblepharidomycetes</taxon>
        <taxon>Monoblepharidales</taxon>
        <taxon>Gonapodyaceae</taxon>
        <taxon>Gonapodya</taxon>
    </lineage>
</organism>
<evidence type="ECO:0000313" key="3">
    <source>
        <dbReference type="Proteomes" id="UP000070544"/>
    </source>
</evidence>
<feature type="compositionally biased region" description="Basic residues" evidence="1">
    <location>
        <begin position="1"/>
        <end position="10"/>
    </location>
</feature>
<protein>
    <submittedName>
        <fullName evidence="2">Uncharacterized protein</fullName>
    </submittedName>
</protein>
<reference evidence="2 3" key="1">
    <citation type="journal article" date="2015" name="Genome Biol. Evol.">
        <title>Phylogenomic analyses indicate that early fungi evolved digesting cell walls of algal ancestors of land plants.</title>
        <authorList>
            <person name="Chang Y."/>
            <person name="Wang S."/>
            <person name="Sekimoto S."/>
            <person name="Aerts A.L."/>
            <person name="Choi C."/>
            <person name="Clum A."/>
            <person name="LaButti K.M."/>
            <person name="Lindquist E.A."/>
            <person name="Yee Ngan C."/>
            <person name="Ohm R.A."/>
            <person name="Salamov A.A."/>
            <person name="Grigoriev I.V."/>
            <person name="Spatafora J.W."/>
            <person name="Berbee M.L."/>
        </authorList>
    </citation>
    <scope>NUCLEOTIDE SEQUENCE [LARGE SCALE GENOMIC DNA]</scope>
    <source>
        <strain evidence="2 3">JEL478</strain>
    </source>
</reference>
<dbReference type="AlphaFoldDB" id="A0A139ADI9"/>
<dbReference type="Proteomes" id="UP000070544">
    <property type="component" value="Unassembled WGS sequence"/>
</dbReference>
<accession>A0A139ADI9</accession>
<sequence length="205" mass="23385">MRRHRIHVLRMPHQDQDSSHRPVKRGLLVARFHRHITHELIPVPFATFHRIRQTDRRRESVAPFTFRRSLPRPFAPLFQNGMHLPRHACDDLIQKDQIVGGKSGRGSEMSDECEPVRSEESVVGAEELVRLDCMRRRFCSSSSVLCFTGVCTKVLRCHRHRLARAAGEFWISLMGCSVSVLSPKIVTKVPCMSAVNGSHAAFQTL</sequence>
<evidence type="ECO:0000256" key="1">
    <source>
        <dbReference type="SAM" id="MobiDB-lite"/>
    </source>
</evidence>
<name>A0A139ADI9_GONPJ</name>
<gene>
    <name evidence="2" type="ORF">M427DRAFT_335745</name>
</gene>
<proteinExistence type="predicted"/>
<evidence type="ECO:0000313" key="2">
    <source>
        <dbReference type="EMBL" id="KXS14882.1"/>
    </source>
</evidence>